<dbReference type="Pfam" id="PF23206">
    <property type="entry name" value="PCDH15_12th"/>
    <property type="match status" value="1"/>
</dbReference>
<dbReference type="InterPro" id="IPR002126">
    <property type="entry name" value="Cadherin-like_dom"/>
</dbReference>
<evidence type="ECO:0000256" key="6">
    <source>
        <dbReference type="SAM" id="MobiDB-lite"/>
    </source>
</evidence>
<gene>
    <name evidence="9" type="ORF">CRENBAI_021587</name>
</gene>
<feature type="compositionally biased region" description="Pro residues" evidence="6">
    <location>
        <begin position="701"/>
        <end position="722"/>
    </location>
</feature>
<dbReference type="PANTHER" id="PTHR24027">
    <property type="entry name" value="CADHERIN-23"/>
    <property type="match status" value="1"/>
</dbReference>
<dbReference type="Proteomes" id="UP001311232">
    <property type="component" value="Unassembled WGS sequence"/>
</dbReference>
<feature type="compositionally biased region" description="Polar residues" evidence="6">
    <location>
        <begin position="879"/>
        <end position="888"/>
    </location>
</feature>
<evidence type="ECO:0000256" key="3">
    <source>
        <dbReference type="ARBA" id="ARBA00022837"/>
    </source>
</evidence>
<dbReference type="GO" id="GO:0005509">
    <property type="term" value="F:calcium ion binding"/>
    <property type="evidence" value="ECO:0007669"/>
    <property type="project" value="UniProtKB-UniRule"/>
</dbReference>
<protein>
    <recommendedName>
        <fullName evidence="8">Cadherin domain-containing protein</fullName>
    </recommendedName>
</protein>
<feature type="compositionally biased region" description="Low complexity" evidence="6">
    <location>
        <begin position="681"/>
        <end position="700"/>
    </location>
</feature>
<feature type="region of interest" description="Disordered" evidence="6">
    <location>
        <begin position="643"/>
        <end position="762"/>
    </location>
</feature>
<dbReference type="AlphaFoldDB" id="A0AAV9SHM7"/>
<dbReference type="PRINTS" id="PR00205">
    <property type="entry name" value="CADHERIN"/>
</dbReference>
<evidence type="ECO:0000256" key="2">
    <source>
        <dbReference type="ARBA" id="ARBA00022737"/>
    </source>
</evidence>
<keyword evidence="7" id="KW-0812">Transmembrane</keyword>
<dbReference type="CDD" id="cd11304">
    <property type="entry name" value="Cadherin_repeat"/>
    <property type="match status" value="2"/>
</dbReference>
<dbReference type="InterPro" id="IPR015919">
    <property type="entry name" value="Cadherin-like_sf"/>
</dbReference>
<dbReference type="InterPro" id="IPR020894">
    <property type="entry name" value="Cadherin_CS"/>
</dbReference>
<dbReference type="EMBL" id="JAHHUM010000349">
    <property type="protein sequence ID" value="KAK5620608.1"/>
    <property type="molecule type" value="Genomic_DNA"/>
</dbReference>
<name>A0AAV9SHM7_9TELE</name>
<keyword evidence="3 5" id="KW-0106">Calcium</keyword>
<feature type="domain" description="Cadherin" evidence="8">
    <location>
        <begin position="2"/>
        <end position="82"/>
    </location>
</feature>
<dbReference type="SUPFAM" id="SSF49313">
    <property type="entry name" value="Cadherin-like"/>
    <property type="match status" value="2"/>
</dbReference>
<keyword evidence="2" id="KW-0677">Repeat</keyword>
<dbReference type="SMART" id="SM00112">
    <property type="entry name" value="CA"/>
    <property type="match status" value="2"/>
</dbReference>
<evidence type="ECO:0000313" key="9">
    <source>
        <dbReference type="EMBL" id="KAK5620608.1"/>
    </source>
</evidence>
<feature type="transmembrane region" description="Helical" evidence="7">
    <location>
        <begin position="314"/>
        <end position="337"/>
    </location>
</feature>
<comment type="subcellular location">
    <subcellularLocation>
        <location evidence="1">Membrane</location>
    </subcellularLocation>
</comment>
<dbReference type="GO" id="GO:0009653">
    <property type="term" value="P:anatomical structure morphogenesis"/>
    <property type="evidence" value="ECO:0007669"/>
    <property type="project" value="UniProtKB-ARBA"/>
</dbReference>
<dbReference type="PANTHER" id="PTHR24027:SF442">
    <property type="entry name" value="PROTOCADHERIN-15 ISOFORM X1"/>
    <property type="match status" value="1"/>
</dbReference>
<keyword evidence="10" id="KW-1185">Reference proteome</keyword>
<evidence type="ECO:0000313" key="10">
    <source>
        <dbReference type="Proteomes" id="UP001311232"/>
    </source>
</evidence>
<proteinExistence type="predicted"/>
<evidence type="ECO:0000256" key="5">
    <source>
        <dbReference type="PROSITE-ProRule" id="PRU00043"/>
    </source>
</evidence>
<dbReference type="GO" id="GO:0016342">
    <property type="term" value="C:catenin complex"/>
    <property type="evidence" value="ECO:0007669"/>
    <property type="project" value="TreeGrafter"/>
</dbReference>
<evidence type="ECO:0000256" key="1">
    <source>
        <dbReference type="ARBA" id="ARBA00004370"/>
    </source>
</evidence>
<comment type="caution">
    <text evidence="9">The sequence shown here is derived from an EMBL/GenBank/DDBJ whole genome shotgun (WGS) entry which is preliminary data.</text>
</comment>
<reference evidence="9 10" key="1">
    <citation type="submission" date="2021-06" db="EMBL/GenBank/DDBJ databases">
        <authorList>
            <person name="Palmer J.M."/>
        </authorList>
    </citation>
    <scope>NUCLEOTIDE SEQUENCE [LARGE SCALE GENOMIC DNA]</scope>
    <source>
        <strain evidence="9 10">MEX-2019</strain>
        <tissue evidence="9">Muscle</tissue>
    </source>
</reference>
<keyword evidence="7" id="KW-1133">Transmembrane helix</keyword>
<feature type="compositionally biased region" description="Pro residues" evidence="6">
    <location>
        <begin position="646"/>
        <end position="680"/>
    </location>
</feature>
<keyword evidence="4 7" id="KW-0472">Membrane</keyword>
<evidence type="ECO:0000256" key="4">
    <source>
        <dbReference type="ARBA" id="ARBA00023136"/>
    </source>
</evidence>
<dbReference type="PRINTS" id="PR01217">
    <property type="entry name" value="PRICHEXTENSN"/>
</dbReference>
<dbReference type="Pfam" id="PF00028">
    <property type="entry name" value="Cadherin"/>
    <property type="match status" value="1"/>
</dbReference>
<feature type="compositionally biased region" description="Polar residues" evidence="6">
    <location>
        <begin position="862"/>
        <end position="872"/>
    </location>
</feature>
<dbReference type="PROSITE" id="PS00232">
    <property type="entry name" value="CADHERIN_1"/>
    <property type="match status" value="1"/>
</dbReference>
<dbReference type="InterPro" id="IPR056989">
    <property type="entry name" value="PCDH15_12th_dom"/>
</dbReference>
<dbReference type="GO" id="GO:0007156">
    <property type="term" value="P:homophilic cell adhesion via plasma membrane adhesion molecules"/>
    <property type="evidence" value="ECO:0007669"/>
    <property type="project" value="InterPro"/>
</dbReference>
<dbReference type="PROSITE" id="PS50268">
    <property type="entry name" value="CADHERIN_2"/>
    <property type="match status" value="2"/>
</dbReference>
<dbReference type="GO" id="GO:0045296">
    <property type="term" value="F:cadherin binding"/>
    <property type="evidence" value="ECO:0007669"/>
    <property type="project" value="TreeGrafter"/>
</dbReference>
<sequence>MNQTIFYSIVGGNEQGRFKVNNSTGVIYIAQPLDYENVTSHVLRVQADSLGVVMSNLRVPSKTNRAKVFIDVQDENDHPPVFSRKLYIGGVTEDTKIFSSVLKTVATDKDTGNFSAMAYRLIIPPTAEGQDSFVIEVYTGIIKSAIMFRNMRRSYFKFEVIATDDYGKGFSSRAEVVVSVVNALDMQVVVSTVPPHLVEEKKEELIRILERHVQDQIPGAKVIVESIGPRRHGDGFELEDYSKSDLMVYAIDPLTNRAISRQELFKFLDGNVLEINKEFQPHLGEGGRILEIRSPDVVASVKKAAQAVGYTEGALLALAIIIILCCIPAILIVMVTYKQRQAECAKTARIQMALPPGGKAVPAAAPTANLYEELGDSSMAKKSASEEANHQRILSNFTCRTIAAHSNGALLVNLPKSASKVTYLSDGNPLTTDNPVYDDSSPLGSPVVFAREENPNEKQFAFSPSHSPGSGCVWSMPARIHGGLHDYDVSRRQGLMDRNEWELQLLQADMRGKQNLKHLDTPYLSGSMESKLSVREQARQFEQHAFQECKQNRDSIGSLSSILVRDMDSDDMLELTSETLFSIMDNPHSSMSVGRDVPPSIIIMQTNDSWSSSNPRPTPPVLRKFSSSISSYMTVQPCQITVECIPDPPENPPPPPPQYSRPPSPLTSPPPSPPSNPPSPSSSNPSSPPHFNNSQSTNSSSPPPVRKPVAPPPPPPLPPPSPASDQIRPVIQFVPTALPPVSSLRPVSERKYPPPLTSTENDIGKKELRGILKSIHNLADIERSVANLYSQVDKNCKVPKFNKKPQVTEESDGANKWQSSDPGDEQSSLRQIHTSCKIQKDSTSLNCVENGESRSDSAKEFQPTSQLNTNSPEPAELSELNSSQSTVF</sequence>
<dbReference type="Gene3D" id="2.60.40.60">
    <property type="entry name" value="Cadherins"/>
    <property type="match status" value="2"/>
</dbReference>
<dbReference type="GO" id="GO:0008013">
    <property type="term" value="F:beta-catenin binding"/>
    <property type="evidence" value="ECO:0007669"/>
    <property type="project" value="TreeGrafter"/>
</dbReference>
<feature type="region of interest" description="Disordered" evidence="6">
    <location>
        <begin position="794"/>
        <end position="888"/>
    </location>
</feature>
<dbReference type="GO" id="GO:0016477">
    <property type="term" value="P:cell migration"/>
    <property type="evidence" value="ECO:0007669"/>
    <property type="project" value="TreeGrafter"/>
</dbReference>
<feature type="domain" description="Cadherin" evidence="8">
    <location>
        <begin position="83"/>
        <end position="197"/>
    </location>
</feature>
<organism evidence="9 10">
    <name type="scientific">Crenichthys baileyi</name>
    <name type="common">White River springfish</name>
    <dbReference type="NCBI Taxonomy" id="28760"/>
    <lineage>
        <taxon>Eukaryota</taxon>
        <taxon>Metazoa</taxon>
        <taxon>Chordata</taxon>
        <taxon>Craniata</taxon>
        <taxon>Vertebrata</taxon>
        <taxon>Euteleostomi</taxon>
        <taxon>Actinopterygii</taxon>
        <taxon>Neopterygii</taxon>
        <taxon>Teleostei</taxon>
        <taxon>Neoteleostei</taxon>
        <taxon>Acanthomorphata</taxon>
        <taxon>Ovalentaria</taxon>
        <taxon>Atherinomorphae</taxon>
        <taxon>Cyprinodontiformes</taxon>
        <taxon>Goodeidae</taxon>
        <taxon>Crenichthys</taxon>
    </lineage>
</organism>
<dbReference type="InterPro" id="IPR039808">
    <property type="entry name" value="Cadherin"/>
</dbReference>
<evidence type="ECO:0000259" key="8">
    <source>
        <dbReference type="PROSITE" id="PS50268"/>
    </source>
</evidence>
<accession>A0AAV9SHM7</accession>
<feature type="compositionally biased region" description="Polar residues" evidence="6">
    <location>
        <begin position="816"/>
        <end position="847"/>
    </location>
</feature>
<evidence type="ECO:0000256" key="7">
    <source>
        <dbReference type="SAM" id="Phobius"/>
    </source>
</evidence>